<evidence type="ECO:0000256" key="3">
    <source>
        <dbReference type="ARBA" id="ARBA00023054"/>
    </source>
</evidence>
<sequence length="513" mass="56471">MQLLSFGSGFKSVVPSPFAHSPQTPPGLVQRKMECGGCHQPRKDLFCARCLTQGLKKHTEANQILTTQLNASRTRSDRILNGASSSSRGLDADRVLSARVSQLATQNTLLEEEVQRQREACKKKGQALRARRETVLARRKALAGAFARKGEERNLVAEIADTRRATLVLGQRLQHARRVLVCEAIDIFGVKRTQGEVGGKGKRTADDWEIVGLTMPLPQSFTEYSSVHLNAVFEHLIHLLITITGYLDLSVPFAPQWAGSTLVKDNAIYAGAHQGSTSGDASAMSIIQSRAQIATKAPARHVGKIHLSASSTIPFIRSTEDSTLLSAAISPTLQKRALLYVSSSREKWKRRQRKHSDQVSPFSAELAAARVTRDKHREKEDHLNLSYTMLLLDVLYIAQTQGVAWLRDVLKASSRKDGNAAELVLCPLRLIDDLRWSEGLGSISHGPSPTGQLFSITFPVDFTRLHVAVVAAFERDAPPLKGCNDKVYPKPDNPDRTEGIAADRSDVDDWDLV</sequence>
<dbReference type="AlphaFoldDB" id="A0A8H3TRJ7"/>
<dbReference type="GO" id="GO:0032991">
    <property type="term" value="C:protein-containing complex"/>
    <property type="evidence" value="ECO:0007669"/>
    <property type="project" value="UniProtKB-ARBA"/>
</dbReference>
<evidence type="ECO:0000256" key="4">
    <source>
        <dbReference type="SAM" id="MobiDB-lite"/>
    </source>
</evidence>
<evidence type="ECO:0000313" key="6">
    <source>
        <dbReference type="Proteomes" id="UP000620104"/>
    </source>
</evidence>
<evidence type="ECO:0000256" key="2">
    <source>
        <dbReference type="ARBA" id="ARBA00013807"/>
    </source>
</evidence>
<name>A0A8H3TRJ7_9TREE</name>
<evidence type="ECO:0000256" key="1">
    <source>
        <dbReference type="ARBA" id="ARBA00009574"/>
    </source>
</evidence>
<dbReference type="InterPro" id="IPR018791">
    <property type="entry name" value="UV_resistance/autophagy_Atg14"/>
</dbReference>
<proteinExistence type="inferred from homology"/>
<dbReference type="Proteomes" id="UP000620104">
    <property type="component" value="Unassembled WGS sequence"/>
</dbReference>
<keyword evidence="3" id="KW-0175">Coiled coil</keyword>
<comment type="caution">
    <text evidence="5">The sequence shown here is derived from an EMBL/GenBank/DDBJ whole genome shotgun (WGS) entry which is preliminary data.</text>
</comment>
<dbReference type="GO" id="GO:0005737">
    <property type="term" value="C:cytoplasm"/>
    <property type="evidence" value="ECO:0007669"/>
    <property type="project" value="UniProtKB-ARBA"/>
</dbReference>
<dbReference type="OrthoDB" id="16772at2759"/>
<gene>
    <name evidence="5" type="ORF">NliqN6_2058</name>
</gene>
<dbReference type="EMBL" id="BLZA01000013">
    <property type="protein sequence ID" value="GHJ85656.1"/>
    <property type="molecule type" value="Genomic_DNA"/>
</dbReference>
<keyword evidence="6" id="KW-1185">Reference proteome</keyword>
<comment type="similarity">
    <text evidence="1">Belongs to the ATG14 family.</text>
</comment>
<feature type="region of interest" description="Disordered" evidence="4">
    <location>
        <begin position="482"/>
        <end position="513"/>
    </location>
</feature>
<accession>A0A8H3TRJ7</accession>
<feature type="compositionally biased region" description="Basic and acidic residues" evidence="4">
    <location>
        <begin position="482"/>
        <end position="507"/>
    </location>
</feature>
<organism evidence="5 6">
    <name type="scientific">Naganishia liquefaciens</name>
    <dbReference type="NCBI Taxonomy" id="104408"/>
    <lineage>
        <taxon>Eukaryota</taxon>
        <taxon>Fungi</taxon>
        <taxon>Dikarya</taxon>
        <taxon>Basidiomycota</taxon>
        <taxon>Agaricomycotina</taxon>
        <taxon>Tremellomycetes</taxon>
        <taxon>Filobasidiales</taxon>
        <taxon>Filobasidiaceae</taxon>
        <taxon>Naganishia</taxon>
    </lineage>
</organism>
<dbReference type="Pfam" id="PF10186">
    <property type="entry name" value="ATG14"/>
    <property type="match status" value="1"/>
</dbReference>
<evidence type="ECO:0000313" key="5">
    <source>
        <dbReference type="EMBL" id="GHJ85656.1"/>
    </source>
</evidence>
<reference evidence="5" key="1">
    <citation type="submission" date="2020-07" db="EMBL/GenBank/DDBJ databases">
        <title>Draft Genome Sequence of a Deep-Sea Yeast, Naganishia (Cryptococcus) liquefaciens strain N6.</title>
        <authorList>
            <person name="Han Y.W."/>
            <person name="Kajitani R."/>
            <person name="Morimoto H."/>
            <person name="Parhat M."/>
            <person name="Tsubouchi H."/>
            <person name="Bakenova O."/>
            <person name="Ogata M."/>
            <person name="Argunhan B."/>
            <person name="Aoki R."/>
            <person name="Kajiwara S."/>
            <person name="Itoh T."/>
            <person name="Iwasaki H."/>
        </authorList>
    </citation>
    <scope>NUCLEOTIDE SEQUENCE</scope>
    <source>
        <strain evidence="5">N6</strain>
    </source>
</reference>
<protein>
    <recommendedName>
        <fullName evidence="2">Autophagy-related protein 14</fullName>
    </recommendedName>
</protein>